<dbReference type="GO" id="GO:0061599">
    <property type="term" value="F:molybdopterin molybdotransferase activity"/>
    <property type="evidence" value="ECO:0007669"/>
    <property type="project" value="UniProtKB-UniRule"/>
</dbReference>
<evidence type="ECO:0000256" key="3">
    <source>
        <dbReference type="ARBA" id="ARBA00005046"/>
    </source>
</evidence>
<dbReference type="Gene3D" id="2.170.190.11">
    <property type="entry name" value="Molybdopterin biosynthesis moea protein, domain 3"/>
    <property type="match status" value="1"/>
</dbReference>
<dbReference type="InterPro" id="IPR038987">
    <property type="entry name" value="MoeA-like"/>
</dbReference>
<proteinExistence type="inferred from homology"/>
<dbReference type="SUPFAM" id="SSF63867">
    <property type="entry name" value="MoeA C-terminal domain-like"/>
    <property type="match status" value="1"/>
</dbReference>
<evidence type="ECO:0000256" key="9">
    <source>
        <dbReference type="ARBA" id="ARBA00023150"/>
    </source>
</evidence>
<evidence type="ECO:0000256" key="10">
    <source>
        <dbReference type="ARBA" id="ARBA00047317"/>
    </source>
</evidence>
<dbReference type="InterPro" id="IPR005110">
    <property type="entry name" value="MoeA_linker/N"/>
</dbReference>
<dbReference type="GO" id="GO:0006777">
    <property type="term" value="P:Mo-molybdopterin cofactor biosynthetic process"/>
    <property type="evidence" value="ECO:0007669"/>
    <property type="project" value="UniProtKB-UniRule"/>
</dbReference>
<dbReference type="Gene3D" id="3.90.105.10">
    <property type="entry name" value="Molybdopterin biosynthesis moea protein, domain 2"/>
    <property type="match status" value="1"/>
</dbReference>
<dbReference type="PROSITE" id="PS01079">
    <property type="entry name" value="MOCF_BIOSYNTHESIS_2"/>
    <property type="match status" value="1"/>
</dbReference>
<dbReference type="InterPro" id="IPR001453">
    <property type="entry name" value="MoaB/Mog_dom"/>
</dbReference>
<dbReference type="InterPro" id="IPR008284">
    <property type="entry name" value="MoCF_biosynth_CS"/>
</dbReference>
<gene>
    <name evidence="13" type="ORF">SAMN05428998_12930</name>
</gene>
<dbReference type="SMART" id="SM00852">
    <property type="entry name" value="MoCF_biosynth"/>
    <property type="match status" value="1"/>
</dbReference>
<evidence type="ECO:0000313" key="13">
    <source>
        <dbReference type="EMBL" id="SMF69909.1"/>
    </source>
</evidence>
<dbReference type="InterPro" id="IPR036425">
    <property type="entry name" value="MoaB/Mog-like_dom_sf"/>
</dbReference>
<comment type="cofactor">
    <cofactor evidence="1 11">
        <name>Mg(2+)</name>
        <dbReference type="ChEBI" id="CHEBI:18420"/>
    </cofactor>
</comment>
<keyword evidence="7 11" id="KW-0479">Metal-binding</keyword>
<dbReference type="GO" id="GO:0005829">
    <property type="term" value="C:cytosol"/>
    <property type="evidence" value="ECO:0007669"/>
    <property type="project" value="TreeGrafter"/>
</dbReference>
<comment type="pathway">
    <text evidence="3 11">Cofactor biosynthesis; molybdopterin biosynthesis.</text>
</comment>
<dbReference type="InterPro" id="IPR005111">
    <property type="entry name" value="MoeA_C_domain_IV"/>
</dbReference>
<evidence type="ECO:0000259" key="12">
    <source>
        <dbReference type="SMART" id="SM00852"/>
    </source>
</evidence>
<organism evidence="13 14">
    <name type="scientific">Tistlia consotensis USBA 355</name>
    <dbReference type="NCBI Taxonomy" id="560819"/>
    <lineage>
        <taxon>Bacteria</taxon>
        <taxon>Pseudomonadati</taxon>
        <taxon>Pseudomonadota</taxon>
        <taxon>Alphaproteobacteria</taxon>
        <taxon>Rhodospirillales</taxon>
        <taxon>Rhodovibrionaceae</taxon>
        <taxon>Tistlia</taxon>
    </lineage>
</organism>
<feature type="domain" description="MoaB/Mog" evidence="12">
    <location>
        <begin position="175"/>
        <end position="312"/>
    </location>
</feature>
<evidence type="ECO:0000256" key="5">
    <source>
        <dbReference type="ARBA" id="ARBA00022505"/>
    </source>
</evidence>
<protein>
    <recommendedName>
        <fullName evidence="11">Molybdopterin molybdenumtransferase</fullName>
        <ecNumber evidence="11">2.10.1.1</ecNumber>
    </recommendedName>
</protein>
<dbReference type="GO" id="GO:0046872">
    <property type="term" value="F:metal ion binding"/>
    <property type="evidence" value="ECO:0007669"/>
    <property type="project" value="UniProtKB-UniRule"/>
</dbReference>
<comment type="similarity">
    <text evidence="4 11">Belongs to the MoeA family.</text>
</comment>
<dbReference type="Gene3D" id="2.40.340.10">
    <property type="entry name" value="MoeA, C-terminal, domain IV"/>
    <property type="match status" value="1"/>
</dbReference>
<dbReference type="SUPFAM" id="SSF53218">
    <property type="entry name" value="Molybdenum cofactor biosynthesis proteins"/>
    <property type="match status" value="1"/>
</dbReference>
<dbReference type="PANTHER" id="PTHR10192:SF5">
    <property type="entry name" value="GEPHYRIN"/>
    <property type="match status" value="1"/>
</dbReference>
<evidence type="ECO:0000256" key="2">
    <source>
        <dbReference type="ARBA" id="ARBA00002901"/>
    </source>
</evidence>
<keyword evidence="14" id="KW-1185">Reference proteome</keyword>
<dbReference type="Pfam" id="PF00994">
    <property type="entry name" value="MoCF_biosynth"/>
    <property type="match status" value="1"/>
</dbReference>
<dbReference type="FunFam" id="2.170.190.11:FF:000001">
    <property type="entry name" value="Molybdopterin molybdenumtransferase"/>
    <property type="match status" value="1"/>
</dbReference>
<reference evidence="13 14" key="1">
    <citation type="submission" date="2017-04" db="EMBL/GenBank/DDBJ databases">
        <authorList>
            <person name="Afonso C.L."/>
            <person name="Miller P.J."/>
            <person name="Scott M.A."/>
            <person name="Spackman E."/>
            <person name="Goraichik I."/>
            <person name="Dimitrov K.M."/>
            <person name="Suarez D.L."/>
            <person name="Swayne D.E."/>
        </authorList>
    </citation>
    <scope>NUCLEOTIDE SEQUENCE [LARGE SCALE GENOMIC DNA]</scope>
    <source>
        <strain evidence="13 14">USBA 355</strain>
    </source>
</reference>
<dbReference type="NCBIfam" id="NF045515">
    <property type="entry name" value="Glp_gephyrin"/>
    <property type="match status" value="1"/>
</dbReference>
<dbReference type="EMBL" id="FWZX01000029">
    <property type="protein sequence ID" value="SMF69909.1"/>
    <property type="molecule type" value="Genomic_DNA"/>
</dbReference>
<dbReference type="InterPro" id="IPR036688">
    <property type="entry name" value="MoeA_C_domain_IV_sf"/>
</dbReference>
<keyword evidence="6 11" id="KW-0808">Transferase</keyword>
<dbReference type="Pfam" id="PF03453">
    <property type="entry name" value="MoeA_N"/>
    <property type="match status" value="1"/>
</dbReference>
<dbReference type="PANTHER" id="PTHR10192">
    <property type="entry name" value="MOLYBDOPTERIN BIOSYNTHESIS PROTEIN"/>
    <property type="match status" value="1"/>
</dbReference>
<evidence type="ECO:0000256" key="11">
    <source>
        <dbReference type="RuleBase" id="RU365090"/>
    </source>
</evidence>
<dbReference type="InterPro" id="IPR036135">
    <property type="entry name" value="MoeA_linker/N_sf"/>
</dbReference>
<sequence>MISVEEALQRILAGFQPLPAEVLPIGEAFGRVLAEPLVARATQPPAAVSAMDGYAVRAADVAAVPCELEVVGHVPAGSSHDGRLQPGQAVRIFTGAPLPEGADSIVIQEDTEALDGRVRVLESVRQGNYVRPAGLDFRAGEVGLEAGRRLTARDVGLAAAMDRPWLSVRRRPRVAILATGDEVVMPGEPRGPNQIVSSNGLSLSAAVRACGGEPLLLAIARDDAASLQALAGEARGADLLVTTGGASVGEHDLVRQALGERGLELDFWQIAMRPGKPLMFGRIQGTPLLGLPGNPVSTVVCATLFLRPVLERLQGLERPPHRLLPARLGVPLKQNDRRQDYLRSRLERQPDGTVVASPFPRQDSSMLAVLSQAEGLVVRAPHAPPAAAGDPIAYLPLDGDLLSL</sequence>
<evidence type="ECO:0000256" key="7">
    <source>
        <dbReference type="ARBA" id="ARBA00022723"/>
    </source>
</evidence>
<evidence type="ECO:0000256" key="1">
    <source>
        <dbReference type="ARBA" id="ARBA00001946"/>
    </source>
</evidence>
<dbReference type="Gene3D" id="3.40.980.10">
    <property type="entry name" value="MoaB/Mog-like domain"/>
    <property type="match status" value="1"/>
</dbReference>
<dbReference type="AlphaFoldDB" id="A0A1Y6CJD8"/>
<dbReference type="STRING" id="560819.SAMN05428998_12930"/>
<dbReference type="Proteomes" id="UP000192917">
    <property type="component" value="Unassembled WGS sequence"/>
</dbReference>
<dbReference type="RefSeq" id="WP_085125529.1">
    <property type="nucleotide sequence ID" value="NZ_FWZX01000029.1"/>
</dbReference>
<dbReference type="CDD" id="cd00887">
    <property type="entry name" value="MoeA"/>
    <property type="match status" value="1"/>
</dbReference>
<dbReference type="SUPFAM" id="SSF63882">
    <property type="entry name" value="MoeA N-terminal region -like"/>
    <property type="match status" value="1"/>
</dbReference>
<evidence type="ECO:0000313" key="14">
    <source>
        <dbReference type="Proteomes" id="UP000192917"/>
    </source>
</evidence>
<evidence type="ECO:0000256" key="6">
    <source>
        <dbReference type="ARBA" id="ARBA00022679"/>
    </source>
</evidence>
<dbReference type="Pfam" id="PF03454">
    <property type="entry name" value="MoeA_C"/>
    <property type="match status" value="1"/>
</dbReference>
<keyword evidence="5 11" id="KW-0500">Molybdenum</keyword>
<name>A0A1Y6CJD8_9PROT</name>
<dbReference type="FunFam" id="3.40.980.10:FF:000004">
    <property type="entry name" value="Molybdopterin molybdenumtransferase"/>
    <property type="match status" value="1"/>
</dbReference>
<keyword evidence="9 11" id="KW-0501">Molybdenum cofactor biosynthesis</keyword>
<comment type="catalytic activity">
    <reaction evidence="10">
        <text>adenylyl-molybdopterin + molybdate = Mo-molybdopterin + AMP + H(+)</text>
        <dbReference type="Rhea" id="RHEA:35047"/>
        <dbReference type="ChEBI" id="CHEBI:15378"/>
        <dbReference type="ChEBI" id="CHEBI:36264"/>
        <dbReference type="ChEBI" id="CHEBI:62727"/>
        <dbReference type="ChEBI" id="CHEBI:71302"/>
        <dbReference type="ChEBI" id="CHEBI:456215"/>
        <dbReference type="EC" id="2.10.1.1"/>
    </reaction>
</comment>
<evidence type="ECO:0000256" key="4">
    <source>
        <dbReference type="ARBA" id="ARBA00010763"/>
    </source>
</evidence>
<dbReference type="EC" id="2.10.1.1" evidence="11"/>
<keyword evidence="8 11" id="KW-0460">Magnesium</keyword>
<accession>A0A1Y6CJD8</accession>
<comment type="function">
    <text evidence="2 11">Catalyzes the insertion of molybdate into adenylated molybdopterin with the concomitant release of AMP.</text>
</comment>
<dbReference type="UniPathway" id="UPA00344"/>
<evidence type="ECO:0000256" key="8">
    <source>
        <dbReference type="ARBA" id="ARBA00022842"/>
    </source>
</evidence>